<dbReference type="GO" id="GO:0055085">
    <property type="term" value="P:transmembrane transport"/>
    <property type="evidence" value="ECO:0007669"/>
    <property type="project" value="InterPro"/>
</dbReference>
<dbReference type="InterPro" id="IPR051393">
    <property type="entry name" value="ABC_transporter_permease"/>
</dbReference>
<comment type="caution">
    <text evidence="9">The sequence shown here is derived from an EMBL/GenBank/DDBJ whole genome shotgun (WGS) entry which is preliminary data.</text>
</comment>
<dbReference type="PANTHER" id="PTHR30193">
    <property type="entry name" value="ABC TRANSPORTER PERMEASE PROTEIN"/>
    <property type="match status" value="1"/>
</dbReference>
<dbReference type="PANTHER" id="PTHR30193:SF37">
    <property type="entry name" value="INNER MEMBRANE ABC TRANSPORTER PERMEASE PROTEIN YCJO"/>
    <property type="match status" value="1"/>
</dbReference>
<evidence type="ECO:0000256" key="7">
    <source>
        <dbReference type="RuleBase" id="RU363032"/>
    </source>
</evidence>
<keyword evidence="5 7" id="KW-1133">Transmembrane helix</keyword>
<evidence type="ECO:0000256" key="2">
    <source>
        <dbReference type="ARBA" id="ARBA00022448"/>
    </source>
</evidence>
<comment type="similarity">
    <text evidence="7">Belongs to the binding-protein-dependent transport system permease family.</text>
</comment>
<feature type="transmembrane region" description="Helical" evidence="7">
    <location>
        <begin position="109"/>
        <end position="129"/>
    </location>
</feature>
<evidence type="ECO:0000259" key="8">
    <source>
        <dbReference type="PROSITE" id="PS50928"/>
    </source>
</evidence>
<feature type="transmembrane region" description="Helical" evidence="7">
    <location>
        <begin position="68"/>
        <end position="97"/>
    </location>
</feature>
<evidence type="ECO:0000256" key="3">
    <source>
        <dbReference type="ARBA" id="ARBA00022475"/>
    </source>
</evidence>
<evidence type="ECO:0000256" key="4">
    <source>
        <dbReference type="ARBA" id="ARBA00022692"/>
    </source>
</evidence>
<gene>
    <name evidence="9" type="ORF">DQG23_02190</name>
</gene>
<comment type="subcellular location">
    <subcellularLocation>
        <location evidence="1 7">Cell membrane</location>
        <topology evidence="1 7">Multi-pass membrane protein</topology>
    </subcellularLocation>
</comment>
<dbReference type="Pfam" id="PF00528">
    <property type="entry name" value="BPD_transp_1"/>
    <property type="match status" value="1"/>
</dbReference>
<evidence type="ECO:0000256" key="6">
    <source>
        <dbReference type="ARBA" id="ARBA00023136"/>
    </source>
</evidence>
<feature type="domain" description="ABC transmembrane type-1" evidence="8">
    <location>
        <begin position="73"/>
        <end position="289"/>
    </location>
</feature>
<dbReference type="RefSeq" id="WP_113029141.1">
    <property type="nucleotide sequence ID" value="NZ_QMFB01000001.1"/>
</dbReference>
<feature type="transmembrane region" description="Helical" evidence="7">
    <location>
        <begin position="264"/>
        <end position="290"/>
    </location>
</feature>
<keyword evidence="10" id="KW-1185">Reference proteome</keyword>
<dbReference type="Proteomes" id="UP000250369">
    <property type="component" value="Unassembled WGS sequence"/>
</dbReference>
<accession>A0A329MTT4</accession>
<dbReference type="GO" id="GO:0005886">
    <property type="term" value="C:plasma membrane"/>
    <property type="evidence" value="ECO:0007669"/>
    <property type="project" value="UniProtKB-SubCell"/>
</dbReference>
<evidence type="ECO:0000313" key="9">
    <source>
        <dbReference type="EMBL" id="RAV23032.1"/>
    </source>
</evidence>
<evidence type="ECO:0000256" key="5">
    <source>
        <dbReference type="ARBA" id="ARBA00022989"/>
    </source>
</evidence>
<feature type="transmembrane region" description="Helical" evidence="7">
    <location>
        <begin position="220"/>
        <end position="244"/>
    </location>
</feature>
<keyword evidence="2 7" id="KW-0813">Transport</keyword>
<keyword evidence="6 7" id="KW-0472">Membrane</keyword>
<dbReference type="InterPro" id="IPR035906">
    <property type="entry name" value="MetI-like_sf"/>
</dbReference>
<dbReference type="SUPFAM" id="SSF160964">
    <property type="entry name" value="MalF N-terminal region-like"/>
    <property type="match status" value="1"/>
</dbReference>
<dbReference type="AlphaFoldDB" id="A0A329MTT4"/>
<organism evidence="9 10">
    <name type="scientific">Paenibacillus contaminans</name>
    <dbReference type="NCBI Taxonomy" id="450362"/>
    <lineage>
        <taxon>Bacteria</taxon>
        <taxon>Bacillati</taxon>
        <taxon>Bacillota</taxon>
        <taxon>Bacilli</taxon>
        <taxon>Bacillales</taxon>
        <taxon>Paenibacillaceae</taxon>
        <taxon>Paenibacillus</taxon>
    </lineage>
</organism>
<dbReference type="Gene3D" id="1.10.3720.10">
    <property type="entry name" value="MetI-like"/>
    <property type="match status" value="1"/>
</dbReference>
<dbReference type="InterPro" id="IPR000515">
    <property type="entry name" value="MetI-like"/>
</dbReference>
<dbReference type="CDD" id="cd06261">
    <property type="entry name" value="TM_PBP2"/>
    <property type="match status" value="1"/>
</dbReference>
<dbReference type="OrthoDB" id="9783627at2"/>
<reference evidence="9 10" key="1">
    <citation type="journal article" date="2009" name="Int. J. Syst. Evol. Microbiol.">
        <title>Paenibacillus contaminans sp. nov., isolated from a contaminated laboratory plate.</title>
        <authorList>
            <person name="Chou J.H."/>
            <person name="Lee J.H."/>
            <person name="Lin M.C."/>
            <person name="Chang P.S."/>
            <person name="Arun A.B."/>
            <person name="Young C.C."/>
            <person name="Chen W.M."/>
        </authorList>
    </citation>
    <scope>NUCLEOTIDE SEQUENCE [LARGE SCALE GENOMIC DNA]</scope>
    <source>
        <strain evidence="9 10">CKOBP-6</strain>
    </source>
</reference>
<sequence length="298" mass="33560">MGNQIGLFLRKHRTGYLFLLPFVLLFTLFIIIPVLVAFGTSFTNYNMLQPPRWIGITNYKLLFMDDRIFLKALSTTMIFAFITGPIGYIMSFVAAWVIDQLKMRNAFALAFYAPSITAGVAMGSVWLIFFSSDRYGYVNNLLIKFGFINSPIGWNIDPDYILGVIMLISVWMSMGTGFLVFLAGLQNINKDYYEAGALDGIRNKFQQLIYLTLPLMKPQLLFGAINSIVVSFGVFDIAVSFAGLPSPNYAGHTIVAHLYDYAFIRFQMGYASAIAMVLFVMTFLLGRLVFRLLGTKEL</sequence>
<name>A0A329MTT4_9BACL</name>
<evidence type="ECO:0000256" key="1">
    <source>
        <dbReference type="ARBA" id="ARBA00004651"/>
    </source>
</evidence>
<feature type="transmembrane region" description="Helical" evidence="7">
    <location>
        <begin position="160"/>
        <end position="183"/>
    </location>
</feature>
<dbReference type="PROSITE" id="PS50928">
    <property type="entry name" value="ABC_TM1"/>
    <property type="match status" value="1"/>
</dbReference>
<evidence type="ECO:0000313" key="10">
    <source>
        <dbReference type="Proteomes" id="UP000250369"/>
    </source>
</evidence>
<feature type="transmembrane region" description="Helical" evidence="7">
    <location>
        <begin position="16"/>
        <end position="38"/>
    </location>
</feature>
<keyword evidence="3" id="KW-1003">Cell membrane</keyword>
<dbReference type="SUPFAM" id="SSF161098">
    <property type="entry name" value="MetI-like"/>
    <property type="match status" value="1"/>
</dbReference>
<dbReference type="EMBL" id="QMFB01000001">
    <property type="protein sequence ID" value="RAV23032.1"/>
    <property type="molecule type" value="Genomic_DNA"/>
</dbReference>
<proteinExistence type="inferred from homology"/>
<protein>
    <submittedName>
        <fullName evidence="9">Sugar ABC transporter permease</fullName>
    </submittedName>
</protein>
<keyword evidence="4 7" id="KW-0812">Transmembrane</keyword>